<keyword evidence="2" id="KW-1185">Reference proteome</keyword>
<dbReference type="GeneID" id="128198961"/>
<feature type="domain" description="DUF5641" evidence="1">
    <location>
        <begin position="125"/>
        <end position="219"/>
    </location>
</feature>
<dbReference type="InterPro" id="IPR040676">
    <property type="entry name" value="DUF5641"/>
</dbReference>
<organism evidence="2 3">
    <name type="scientific">Bicyclus anynana</name>
    <name type="common">Squinting bush brown butterfly</name>
    <dbReference type="NCBI Taxonomy" id="110368"/>
    <lineage>
        <taxon>Eukaryota</taxon>
        <taxon>Metazoa</taxon>
        <taxon>Ecdysozoa</taxon>
        <taxon>Arthropoda</taxon>
        <taxon>Hexapoda</taxon>
        <taxon>Insecta</taxon>
        <taxon>Pterygota</taxon>
        <taxon>Neoptera</taxon>
        <taxon>Endopterygota</taxon>
        <taxon>Lepidoptera</taxon>
        <taxon>Glossata</taxon>
        <taxon>Ditrysia</taxon>
        <taxon>Papilionoidea</taxon>
        <taxon>Nymphalidae</taxon>
        <taxon>Satyrinae</taxon>
        <taxon>Satyrini</taxon>
        <taxon>Mycalesina</taxon>
        <taxon>Bicyclus</taxon>
    </lineage>
</organism>
<dbReference type="PANTHER" id="PTHR47331">
    <property type="entry name" value="PHD-TYPE DOMAIN-CONTAINING PROTEIN"/>
    <property type="match status" value="1"/>
</dbReference>
<dbReference type="Gene3D" id="3.30.420.10">
    <property type="entry name" value="Ribonuclease H-like superfamily/Ribonuclease H"/>
    <property type="match status" value="1"/>
</dbReference>
<dbReference type="InterPro" id="IPR036397">
    <property type="entry name" value="RNaseH_sf"/>
</dbReference>
<reference evidence="3" key="1">
    <citation type="submission" date="2025-08" db="UniProtKB">
        <authorList>
            <consortium name="RefSeq"/>
        </authorList>
    </citation>
    <scope>IDENTIFICATION</scope>
</reference>
<dbReference type="Proteomes" id="UP001652582">
    <property type="component" value="Chromosome 18"/>
</dbReference>
<evidence type="ECO:0000313" key="2">
    <source>
        <dbReference type="Proteomes" id="UP001652582"/>
    </source>
</evidence>
<dbReference type="Pfam" id="PF18701">
    <property type="entry name" value="DUF5641"/>
    <property type="match status" value="1"/>
</dbReference>
<dbReference type="RefSeq" id="XP_052742930.1">
    <property type="nucleotide sequence ID" value="XM_052886970.1"/>
</dbReference>
<protein>
    <submittedName>
        <fullName evidence="3">Uncharacterized protein LOC128198961</fullName>
    </submittedName>
</protein>
<evidence type="ECO:0000313" key="3">
    <source>
        <dbReference type="RefSeq" id="XP_052742930.1"/>
    </source>
</evidence>
<proteinExistence type="predicted"/>
<name>A0ABM3LV27_BICAN</name>
<accession>A0ABM3LV27</accession>
<gene>
    <name evidence="3" type="primary">LOC128198961</name>
</gene>
<evidence type="ECO:0000259" key="1">
    <source>
        <dbReference type="Pfam" id="PF18701"/>
    </source>
</evidence>
<sequence>MPMMGHLPSQRTTPAFPFQTLGVDFGGPFTILNRKGRGAKASKCYLCLFICFRYKCVHLEAVTELTKEAYIMTLRGSYSNSRPLCPISSSPNDYQSLTPGHFLIGRPLTSLAEPTLEMDNPSRLQRYARIELARQHFWKRWQNEYISELQHRSKWRTHGGEKLQVGDLVLLREENCPPLHWRMGRVKQLFPGVDGVSRVADITTQKGDVRRALTKLCPLLCQETL</sequence>